<comment type="function">
    <text evidence="2">E1 component of the 2-oxoglutarate dehydrogenase (OGDH) complex which catalyzes the decarboxylation of 2-oxoglutarate, the first step in the conversion of 2-oxoglutarate to succinyl-CoA and CO(2).</text>
</comment>
<dbReference type="InterPro" id="IPR011603">
    <property type="entry name" value="2oxoglutarate_DH_E1"/>
</dbReference>
<accession>A0A1Y6D3Q5</accession>
<protein>
    <recommendedName>
        <fullName evidence="6">2-oxoglutarate dehydrogenase E1 component</fullName>
        <ecNumber evidence="5">1.2.4.2</ecNumber>
    </recommendedName>
    <alternativeName>
        <fullName evidence="10">Alpha-ketoglutarate dehydrogenase</fullName>
    </alternativeName>
</protein>
<dbReference type="InterPro" id="IPR031717">
    <property type="entry name" value="ODO-1/KGD_C"/>
</dbReference>
<dbReference type="FunFam" id="3.40.50.12470:FF:000009">
    <property type="entry name" value="2-oxoglutarate dehydrogenase E1 component"/>
    <property type="match status" value="1"/>
</dbReference>
<evidence type="ECO:0000313" key="14">
    <source>
        <dbReference type="Proteomes" id="UP000192923"/>
    </source>
</evidence>
<dbReference type="PANTHER" id="PTHR23152">
    <property type="entry name" value="2-OXOGLUTARATE DEHYDROGENASE"/>
    <property type="match status" value="1"/>
</dbReference>
<dbReference type="NCBIfam" id="TIGR00239">
    <property type="entry name" value="2oxo_dh_E1"/>
    <property type="match status" value="1"/>
</dbReference>
<dbReference type="InterPro" id="IPR042179">
    <property type="entry name" value="KGD_C_sf"/>
</dbReference>
<evidence type="ECO:0000256" key="8">
    <source>
        <dbReference type="ARBA" id="ARBA00023052"/>
    </source>
</evidence>
<evidence type="ECO:0000256" key="6">
    <source>
        <dbReference type="ARBA" id="ARBA00013321"/>
    </source>
</evidence>
<dbReference type="Gene3D" id="3.40.50.970">
    <property type="match status" value="1"/>
</dbReference>
<keyword evidence="14" id="KW-1185">Reference proteome</keyword>
<proteinExistence type="inferred from homology"/>
<dbReference type="Pfam" id="PF02779">
    <property type="entry name" value="Transket_pyr"/>
    <property type="match status" value="1"/>
</dbReference>
<dbReference type="Pfam" id="PF16870">
    <property type="entry name" value="OxoGdeHyase_C"/>
    <property type="match status" value="1"/>
</dbReference>
<dbReference type="Gene3D" id="3.40.50.12470">
    <property type="match status" value="1"/>
</dbReference>
<evidence type="ECO:0000313" key="13">
    <source>
        <dbReference type="EMBL" id="SMF95473.1"/>
    </source>
</evidence>
<dbReference type="GO" id="GO:0005829">
    <property type="term" value="C:cytosol"/>
    <property type="evidence" value="ECO:0007669"/>
    <property type="project" value="TreeGrafter"/>
</dbReference>
<dbReference type="CDD" id="cd02016">
    <property type="entry name" value="TPP_E1_OGDC_like"/>
    <property type="match status" value="1"/>
</dbReference>
<evidence type="ECO:0000256" key="11">
    <source>
        <dbReference type="ARBA" id="ARBA00051911"/>
    </source>
</evidence>
<evidence type="ECO:0000256" key="3">
    <source>
        <dbReference type="ARBA" id="ARBA00006936"/>
    </source>
</evidence>
<organism evidence="13 14">
    <name type="scientific">Methylomagnum ishizawai</name>
    <dbReference type="NCBI Taxonomy" id="1760988"/>
    <lineage>
        <taxon>Bacteria</taxon>
        <taxon>Pseudomonadati</taxon>
        <taxon>Pseudomonadota</taxon>
        <taxon>Gammaproteobacteria</taxon>
        <taxon>Methylococcales</taxon>
        <taxon>Methylococcaceae</taxon>
        <taxon>Methylomagnum</taxon>
    </lineage>
</organism>
<comment type="catalytic activity">
    <reaction evidence="11">
        <text>N(6)-[(R)-lipoyl]-L-lysyl-[protein] + 2-oxoglutarate + H(+) = N(6)-[(R)-S(8)-succinyldihydrolipoyl]-L-lysyl-[protein] + CO2</text>
        <dbReference type="Rhea" id="RHEA:12188"/>
        <dbReference type="Rhea" id="RHEA-COMP:10474"/>
        <dbReference type="Rhea" id="RHEA-COMP:20092"/>
        <dbReference type="ChEBI" id="CHEBI:15378"/>
        <dbReference type="ChEBI" id="CHEBI:16526"/>
        <dbReference type="ChEBI" id="CHEBI:16810"/>
        <dbReference type="ChEBI" id="CHEBI:83099"/>
        <dbReference type="ChEBI" id="CHEBI:83120"/>
        <dbReference type="EC" id="1.2.4.2"/>
    </reaction>
</comment>
<evidence type="ECO:0000256" key="9">
    <source>
        <dbReference type="ARBA" id="ARBA00023152"/>
    </source>
</evidence>
<dbReference type="NCBIfam" id="NF008907">
    <property type="entry name" value="PRK12270.1"/>
    <property type="match status" value="1"/>
</dbReference>
<dbReference type="Gene3D" id="1.10.287.1150">
    <property type="entry name" value="TPP helical domain"/>
    <property type="match status" value="1"/>
</dbReference>
<evidence type="ECO:0000256" key="1">
    <source>
        <dbReference type="ARBA" id="ARBA00001964"/>
    </source>
</evidence>
<dbReference type="PANTHER" id="PTHR23152:SF4">
    <property type="entry name" value="2-OXOADIPATE DEHYDROGENASE COMPLEX COMPONENT E1"/>
    <property type="match status" value="1"/>
</dbReference>
<dbReference type="PIRSF" id="PIRSF000157">
    <property type="entry name" value="Oxoglu_dh_E1"/>
    <property type="match status" value="1"/>
</dbReference>
<gene>
    <name evidence="13" type="ORF">SAMN02949497_2837</name>
</gene>
<dbReference type="GO" id="GO:0030976">
    <property type="term" value="F:thiamine pyrophosphate binding"/>
    <property type="evidence" value="ECO:0007669"/>
    <property type="project" value="InterPro"/>
</dbReference>
<dbReference type="GO" id="GO:0045252">
    <property type="term" value="C:oxoglutarate dehydrogenase complex"/>
    <property type="evidence" value="ECO:0007669"/>
    <property type="project" value="TreeGrafter"/>
</dbReference>
<dbReference type="STRING" id="1760988.SAMN02949497_2837"/>
<name>A0A1Y6D3Q5_9GAMM</name>
<dbReference type="Pfam" id="PF00676">
    <property type="entry name" value="E1_dh"/>
    <property type="match status" value="1"/>
</dbReference>
<dbReference type="Pfam" id="PF16078">
    <property type="entry name" value="2-oxogl_dehyd_N"/>
    <property type="match status" value="1"/>
</dbReference>
<dbReference type="GO" id="GO:0004591">
    <property type="term" value="F:oxoglutarate dehydrogenase (succinyl-transferring) activity"/>
    <property type="evidence" value="ECO:0007669"/>
    <property type="project" value="UniProtKB-EC"/>
</dbReference>
<feature type="domain" description="Transketolase-like pyrimidine-binding" evidence="12">
    <location>
        <begin position="607"/>
        <end position="800"/>
    </location>
</feature>
<comment type="subunit">
    <text evidence="4">Homodimer. Part of the 2-oxoglutarate dehydrogenase (OGDH) complex composed of E1 (2-oxoglutarate dehydrogenase), E2 (dihydrolipoamide succinyltransferase) and E3 (dihydrolipoamide dehydrogenase); the complex contains multiple copies of the three enzymatic components (E1, E2 and E3).</text>
</comment>
<dbReference type="InterPro" id="IPR032106">
    <property type="entry name" value="2-oxogl_dehyd_N"/>
</dbReference>
<keyword evidence="9" id="KW-0324">Glycolysis</keyword>
<evidence type="ECO:0000256" key="2">
    <source>
        <dbReference type="ARBA" id="ARBA00003906"/>
    </source>
</evidence>
<dbReference type="InterPro" id="IPR029061">
    <property type="entry name" value="THDP-binding"/>
</dbReference>
<dbReference type="AlphaFoldDB" id="A0A1Y6D3Q5"/>
<evidence type="ECO:0000259" key="12">
    <source>
        <dbReference type="SMART" id="SM00861"/>
    </source>
</evidence>
<evidence type="ECO:0000256" key="7">
    <source>
        <dbReference type="ARBA" id="ARBA00023002"/>
    </source>
</evidence>
<evidence type="ECO:0000256" key="10">
    <source>
        <dbReference type="ARBA" id="ARBA00030680"/>
    </source>
</evidence>
<evidence type="ECO:0000256" key="5">
    <source>
        <dbReference type="ARBA" id="ARBA00012280"/>
    </source>
</evidence>
<comment type="cofactor">
    <cofactor evidence="1">
        <name>thiamine diphosphate</name>
        <dbReference type="ChEBI" id="CHEBI:58937"/>
    </cofactor>
</comment>
<dbReference type="SUPFAM" id="SSF52518">
    <property type="entry name" value="Thiamin diphosphate-binding fold (THDP-binding)"/>
    <property type="match status" value="2"/>
</dbReference>
<dbReference type="GO" id="GO:0006096">
    <property type="term" value="P:glycolytic process"/>
    <property type="evidence" value="ECO:0007669"/>
    <property type="project" value="UniProtKB-KW"/>
</dbReference>
<keyword evidence="7" id="KW-0560">Oxidoreductase</keyword>
<dbReference type="EC" id="1.2.4.2" evidence="5"/>
<sequence length="967" mass="109325">MGPPHRATRSRPPIEDTQWIFQDGNMNTLKYLFEESSACAEDNVGFLEDLYERFQRDPESVDPSWREKFKSIQEPVRLHPATPPTATMPADIEEALRKQAAVDRLIYHYRTRGHQAADNNPLKLAPPPALPDLDPAHYGLDAADLDRPFYVDIMRGSKKLPLREIIARLKRTYCGAIGSEYMHIVDSEIKQWVRERLETATTWALPDAESQRWLLRMLTAAEGIEKYLHRKYVGQKRFSLEGAESMIPLLDELIQRAGDQGTQEIVIGMAHRGRLNVLINILGKKPGSLFQEFEGTYTSAPPHASAGDVKYHMGFSSDLQTPKGPLHLAMAFNPSHLEIISPVVEGSVRARQDRRDGDGETGVLAVLVHGDAAFAGQGVVMETLNMAETRAYTTGGSIHIVINNQIGFTTSNPFDARSTLYCTDVANMVQAPVFHVNGDDPEAVLFVTQLAVDYRMRFKRDVVIDLICYRRHGHNEADEPAVTQPAMYRFIRQHPPVRRLYAETLIQAGVISREDELGMEEDYQGSLKRDEIVSRPVLPDAASYLKTSWDRYLGAEWSVDYDSTLDLDTARGLAGQIARVPDGFSLHSRTAAVMDSRRKMATGEIPMDWGFAETLAYASLLKEGYNVRISGQDVGRGTFFHRHAVLYDQDNGAAHVPLHHLDGPGGKFHIYDSLLSEEGVLGFEYGYASSEPETLVIWEAQFGDFANNAQVVIDQFITSGETKWGRLCALTMLLPHGYEGQGPEHSSARLERYLQLCAEQNVQVCVPSSPAQIFHLLRRQLVRRYRKPLIVMTPKSLLRHKLAISPLEDLTRGHFHNVIGEIDPHDPDKITRVVLCSGKVFYDLLETRRKEHLEHVALIRIEQLYPFPFDYFLEQLSPFNNLRELVWCQEEPENQGAWHQIKHRFLSLLEKDILLGYAGRPMSAAPAVGQFHRHLEQQKKVVEDALFRAVNPQQSVRIVHAHRSHSP</sequence>
<dbReference type="GO" id="GO:0006099">
    <property type="term" value="P:tricarboxylic acid cycle"/>
    <property type="evidence" value="ECO:0007669"/>
    <property type="project" value="TreeGrafter"/>
</dbReference>
<reference evidence="13 14" key="1">
    <citation type="submission" date="2016-12" db="EMBL/GenBank/DDBJ databases">
        <authorList>
            <person name="Song W.-J."/>
            <person name="Kurnit D.M."/>
        </authorList>
    </citation>
    <scope>NUCLEOTIDE SEQUENCE [LARGE SCALE GENOMIC DNA]</scope>
    <source>
        <strain evidence="13 14">175</strain>
    </source>
</reference>
<dbReference type="SMART" id="SM00861">
    <property type="entry name" value="Transket_pyr"/>
    <property type="match status" value="1"/>
</dbReference>
<comment type="similarity">
    <text evidence="3">Belongs to the alpha-ketoglutarate dehydrogenase family.</text>
</comment>
<dbReference type="InterPro" id="IPR001017">
    <property type="entry name" value="DH_E1"/>
</dbReference>
<dbReference type="Proteomes" id="UP000192923">
    <property type="component" value="Unassembled WGS sequence"/>
</dbReference>
<dbReference type="Gene3D" id="3.40.50.11610">
    <property type="entry name" value="Multifunctional 2-oxoglutarate metabolism enzyme, C-terminal domain"/>
    <property type="match status" value="1"/>
</dbReference>
<dbReference type="NCBIfam" id="NF006914">
    <property type="entry name" value="PRK09404.1"/>
    <property type="match status" value="1"/>
</dbReference>
<evidence type="ECO:0000256" key="4">
    <source>
        <dbReference type="ARBA" id="ARBA00011301"/>
    </source>
</evidence>
<keyword evidence="8" id="KW-0786">Thiamine pyrophosphate</keyword>
<dbReference type="EMBL" id="FXAM01000001">
    <property type="protein sequence ID" value="SMF95473.1"/>
    <property type="molecule type" value="Genomic_DNA"/>
</dbReference>
<dbReference type="InterPro" id="IPR005475">
    <property type="entry name" value="Transketolase-like_Pyr-bd"/>
</dbReference>